<reference evidence="4" key="1">
    <citation type="submission" date="2017-01" db="EMBL/GenBank/DDBJ databases">
        <title>Comparative genomics of anhydrobiosis in the tardigrade Hypsibius dujardini.</title>
        <authorList>
            <person name="Yoshida Y."/>
            <person name="Koutsovoulos G."/>
            <person name="Laetsch D."/>
            <person name="Stevens L."/>
            <person name="Kumar S."/>
            <person name="Horikawa D."/>
            <person name="Ishino K."/>
            <person name="Komine S."/>
            <person name="Tomita M."/>
            <person name="Blaxter M."/>
            <person name="Arakawa K."/>
        </authorList>
    </citation>
    <scope>NUCLEOTIDE SEQUENCE [LARGE SCALE GENOMIC DNA]</scope>
    <source>
        <strain evidence="4">Z151</strain>
    </source>
</reference>
<dbReference type="OrthoDB" id="10513920at2759"/>
<feature type="region of interest" description="Disordered" evidence="2">
    <location>
        <begin position="362"/>
        <end position="384"/>
    </location>
</feature>
<sequence>METMKEGADLAVVEQIIIENAFERAIAKLKWLLPLKEPMNEEWYRLEHLSGTLNITVLHDVVLETFDQLMRKHHFLPKDDPRKPSKRMVEKRMHAMLDHLQLRQLLQRNAQFGKKLLELISSGLVEYDAPDEEGLETIHRFIKDNAFQLQQEKNARIFKERGLSDAEMDLKVATHAVDDAKKQLAVKMEAFRLHQRQIDNEVYETNSRVQVELTYTNEFTEHQLQLMAFTRDHEEKAIYSKRLLASRCFDYSTIMHKASKELYREMYEEQQDNHDQRMRVAEAEHDRLEKEQWQETRNMKELEKELVGSKVAIQHHQGVIDELRTIRAEELMKEQELLRYMNAVIRIQRWWRYHLCLMANKKKQKGKKGKKGKSKGGKSKSKKL</sequence>
<protein>
    <recommendedName>
        <fullName evidence="5">Dynein regulatory complex protein 10</fullName>
    </recommendedName>
</protein>
<name>A0A1W0WFC6_HYPEX</name>
<evidence type="ECO:0000256" key="2">
    <source>
        <dbReference type="SAM" id="MobiDB-lite"/>
    </source>
</evidence>
<evidence type="ECO:0000313" key="3">
    <source>
        <dbReference type="EMBL" id="OQV13916.1"/>
    </source>
</evidence>
<evidence type="ECO:0000313" key="4">
    <source>
        <dbReference type="Proteomes" id="UP000192578"/>
    </source>
</evidence>
<gene>
    <name evidence="3" type="ORF">BV898_11910</name>
</gene>
<evidence type="ECO:0008006" key="5">
    <source>
        <dbReference type="Google" id="ProtNLM"/>
    </source>
</evidence>
<dbReference type="EMBL" id="MTYJ01000114">
    <property type="protein sequence ID" value="OQV13916.1"/>
    <property type="molecule type" value="Genomic_DNA"/>
</dbReference>
<proteinExistence type="predicted"/>
<dbReference type="AlphaFoldDB" id="A0A1W0WFC6"/>
<dbReference type="Proteomes" id="UP000192578">
    <property type="component" value="Unassembled WGS sequence"/>
</dbReference>
<evidence type="ECO:0000256" key="1">
    <source>
        <dbReference type="SAM" id="Coils"/>
    </source>
</evidence>
<accession>A0A1W0WFC6</accession>
<comment type="caution">
    <text evidence="3">The sequence shown here is derived from an EMBL/GenBank/DDBJ whole genome shotgun (WGS) entry which is preliminary data.</text>
</comment>
<keyword evidence="1" id="KW-0175">Coiled coil</keyword>
<organism evidence="3 4">
    <name type="scientific">Hypsibius exemplaris</name>
    <name type="common">Freshwater tardigrade</name>
    <dbReference type="NCBI Taxonomy" id="2072580"/>
    <lineage>
        <taxon>Eukaryota</taxon>
        <taxon>Metazoa</taxon>
        <taxon>Ecdysozoa</taxon>
        <taxon>Tardigrada</taxon>
        <taxon>Eutardigrada</taxon>
        <taxon>Parachela</taxon>
        <taxon>Hypsibioidea</taxon>
        <taxon>Hypsibiidae</taxon>
        <taxon>Hypsibius</taxon>
    </lineage>
</organism>
<keyword evidence="4" id="KW-1185">Reference proteome</keyword>
<feature type="coiled-coil region" evidence="1">
    <location>
        <begin position="264"/>
        <end position="305"/>
    </location>
</feature>